<organism evidence="4 5">
    <name type="scientific">Actinoplanes utahensis</name>
    <dbReference type="NCBI Taxonomy" id="1869"/>
    <lineage>
        <taxon>Bacteria</taxon>
        <taxon>Bacillati</taxon>
        <taxon>Actinomycetota</taxon>
        <taxon>Actinomycetes</taxon>
        <taxon>Micromonosporales</taxon>
        <taxon>Micromonosporaceae</taxon>
        <taxon>Actinoplanes</taxon>
    </lineage>
</organism>
<reference evidence="4 5" key="1">
    <citation type="submission" date="2014-10" db="EMBL/GenBank/DDBJ databases">
        <title>Draft genome sequence of Actinoplanes utahensis NRRL 12052.</title>
        <authorList>
            <person name="Velasco-Bucheli B."/>
            <person name="del Cerro C."/>
            <person name="Hormigo D."/>
            <person name="Garcia J.L."/>
            <person name="Acebal C."/>
            <person name="Arroyo M."/>
            <person name="de la Mata I."/>
        </authorList>
    </citation>
    <scope>NUCLEOTIDE SEQUENCE [LARGE SCALE GENOMIC DNA]</scope>
    <source>
        <strain evidence="4 5">NRRL 12052</strain>
    </source>
</reference>
<feature type="domain" description="M23ase beta-sheet core" evidence="3">
    <location>
        <begin position="303"/>
        <end position="401"/>
    </location>
</feature>
<dbReference type="Gene3D" id="6.10.250.3150">
    <property type="match status" value="1"/>
</dbReference>
<feature type="chain" id="PRO_5002034129" evidence="2">
    <location>
        <begin position="30"/>
        <end position="410"/>
    </location>
</feature>
<evidence type="ECO:0000313" key="4">
    <source>
        <dbReference type="EMBL" id="KHD79056.1"/>
    </source>
</evidence>
<dbReference type="PANTHER" id="PTHR21666">
    <property type="entry name" value="PEPTIDASE-RELATED"/>
    <property type="match status" value="1"/>
</dbReference>
<dbReference type="eggNOG" id="COG0739">
    <property type="taxonomic scope" value="Bacteria"/>
</dbReference>
<gene>
    <name evidence="4" type="ORF">MB27_02065</name>
</gene>
<dbReference type="InterPro" id="IPR011055">
    <property type="entry name" value="Dup_hybrid_motif"/>
</dbReference>
<accession>A0A0A6UUF5</accession>
<keyword evidence="1 2" id="KW-0732">Signal</keyword>
<evidence type="ECO:0000256" key="1">
    <source>
        <dbReference type="ARBA" id="ARBA00022729"/>
    </source>
</evidence>
<dbReference type="GO" id="GO:0004222">
    <property type="term" value="F:metalloendopeptidase activity"/>
    <property type="evidence" value="ECO:0007669"/>
    <property type="project" value="TreeGrafter"/>
</dbReference>
<dbReference type="Gene3D" id="2.70.70.10">
    <property type="entry name" value="Glucose Permease (Domain IIA)"/>
    <property type="match status" value="1"/>
</dbReference>
<dbReference type="Pfam" id="PF01551">
    <property type="entry name" value="Peptidase_M23"/>
    <property type="match status" value="1"/>
</dbReference>
<name>A0A0A6UUF5_ACTUT</name>
<keyword evidence="5" id="KW-1185">Reference proteome</keyword>
<protein>
    <submittedName>
        <fullName evidence="4">Peptidase M23</fullName>
    </submittedName>
</protein>
<dbReference type="CDD" id="cd12797">
    <property type="entry name" value="M23_peptidase"/>
    <property type="match status" value="1"/>
</dbReference>
<dbReference type="EMBL" id="JRTT01000002">
    <property type="protein sequence ID" value="KHD79056.1"/>
    <property type="molecule type" value="Genomic_DNA"/>
</dbReference>
<dbReference type="InterPro" id="IPR050570">
    <property type="entry name" value="Cell_wall_metabolism_enzyme"/>
</dbReference>
<feature type="signal peptide" evidence="2">
    <location>
        <begin position="1"/>
        <end position="29"/>
    </location>
</feature>
<dbReference type="OrthoDB" id="1099523at2"/>
<dbReference type="Proteomes" id="UP000054537">
    <property type="component" value="Unassembled WGS sequence"/>
</dbReference>
<dbReference type="RefSeq" id="WP_043522218.1">
    <property type="nucleotide sequence ID" value="NZ_BAABKU010000001.1"/>
</dbReference>
<dbReference type="SUPFAM" id="SSF51261">
    <property type="entry name" value="Duplicated hybrid motif"/>
    <property type="match status" value="1"/>
</dbReference>
<evidence type="ECO:0000256" key="2">
    <source>
        <dbReference type="SAM" id="SignalP"/>
    </source>
</evidence>
<comment type="caution">
    <text evidence="4">The sequence shown here is derived from an EMBL/GenBank/DDBJ whole genome shotgun (WGS) entry which is preliminary data.</text>
</comment>
<dbReference type="AlphaFoldDB" id="A0A0A6UUF5"/>
<dbReference type="PANTHER" id="PTHR21666:SF289">
    <property type="entry name" value="L-ALA--D-GLU ENDOPEPTIDASE"/>
    <property type="match status" value="1"/>
</dbReference>
<evidence type="ECO:0000313" key="5">
    <source>
        <dbReference type="Proteomes" id="UP000054537"/>
    </source>
</evidence>
<evidence type="ECO:0000259" key="3">
    <source>
        <dbReference type="Pfam" id="PF01551"/>
    </source>
</evidence>
<proteinExistence type="predicted"/>
<dbReference type="STRING" id="1869.MB27_02065"/>
<dbReference type="InterPro" id="IPR016047">
    <property type="entry name" value="M23ase_b-sheet_dom"/>
</dbReference>
<sequence length="410" mass="43821">MRYRRLIAACLSLLGIAALVLVVPRPAVADPGDDAAKAVRRAEALLESVSVTARTAASNLARATAALPAAQNRVATTRGIVVATQVEANTARRAADAARLEHERVAADFAVAAGQVEAARKRVDEIASSSYMGNSFNRLNMLVGAAGPQDMMDRLGFVEHLMDREQDEVRALVAARRAARIEQDRAAAAKYAAETAEHAAAGKLRAAQAAQTAAIQARQALDHLVVARQTALRAAESQRATVLAQYRAALRAESRVRTAMRGWESRSGVGAAYSGGRLLMPVNGWKSSDFGNRYDPYYRVWQLHAGTDIAASSGSPIRAATSGRVIQAGWNGGYGRYTCISHGRLAGSTFSTCYAHQSRMYVRVGQYVRRGEMIGRVGSTGASTGAHLHFETRFGGVPRNPLVYLPGCLC</sequence>